<dbReference type="CDD" id="cd04776">
    <property type="entry name" value="HTH_GnyR"/>
    <property type="match status" value="1"/>
</dbReference>
<evidence type="ECO:0000313" key="5">
    <source>
        <dbReference type="Proteomes" id="UP000178776"/>
    </source>
</evidence>
<reference evidence="3 5" key="1">
    <citation type="submission" date="2016-10" db="EMBL/GenBank/DDBJ databases">
        <title>Chromobacterium muskegensis sp. nov., an insecticidal bacterium isolated from Sphagnum bogs.</title>
        <authorList>
            <person name="Sparks M.E."/>
            <person name="Blackburn M.B."/>
            <person name="Gundersen-Rindal D.E."/>
            <person name="Mitchell A."/>
            <person name="Farrar R."/>
            <person name="Kuhar D."/>
        </authorList>
    </citation>
    <scope>NUCLEOTIDE SEQUENCE [LARGE SCALE GENOMIC DNA]</scope>
    <source>
        <strain evidence="3 5">21-1</strain>
    </source>
</reference>
<sequence>MGEQIFNITELAQEFDITTRAIRFYEDQGLLEPERAGQRRIYNRRDRVRLMLILRGKRIGLSLQEIRELFALYDAAHDDAPQLQEFIRILERKELQLLTQMEDIKVVLTEIGQLRGQCEKALGKRANGHNQAKEL</sequence>
<dbReference type="Proteomes" id="UP001455709">
    <property type="component" value="Unassembled WGS sequence"/>
</dbReference>
<dbReference type="AlphaFoldDB" id="A0A1D9LBN7"/>
<dbReference type="InterPro" id="IPR000551">
    <property type="entry name" value="MerR-type_HTH_dom"/>
</dbReference>
<dbReference type="STRING" id="1108595.BKX93_00675"/>
<proteinExistence type="predicted"/>
<dbReference type="RefSeq" id="WP_070978159.1">
    <property type="nucleotide sequence ID" value="NZ_CP017707.1"/>
</dbReference>
<dbReference type="GeneID" id="68839739"/>
<accession>A0A1D9LBN7</accession>
<dbReference type="PANTHER" id="PTHR30204:SF58">
    <property type="entry name" value="HTH-TYPE TRANSCRIPTIONAL REGULATOR YFMP"/>
    <property type="match status" value="1"/>
</dbReference>
<dbReference type="Pfam" id="PF13411">
    <property type="entry name" value="MerR_1"/>
    <property type="match status" value="1"/>
</dbReference>
<evidence type="ECO:0000313" key="6">
    <source>
        <dbReference type="Proteomes" id="UP001455709"/>
    </source>
</evidence>
<dbReference type="SUPFAM" id="SSF46955">
    <property type="entry name" value="Putative DNA-binding domain"/>
    <property type="match status" value="1"/>
</dbReference>
<name>A0A1D9LBN7_9NEIS</name>
<protein>
    <submittedName>
        <fullName evidence="4">MerR family DNA-binding transcriptional regulator</fullName>
    </submittedName>
    <submittedName>
        <fullName evidence="3">MerR family transcriptional regulator</fullName>
    </submittedName>
</protein>
<dbReference type="KEGG" id="cvc:BKX93_00675"/>
<keyword evidence="6" id="KW-1185">Reference proteome</keyword>
<dbReference type="PROSITE" id="PS50937">
    <property type="entry name" value="HTH_MERR_2"/>
    <property type="match status" value="1"/>
</dbReference>
<dbReference type="GO" id="GO:0003700">
    <property type="term" value="F:DNA-binding transcription factor activity"/>
    <property type="evidence" value="ECO:0007669"/>
    <property type="project" value="InterPro"/>
</dbReference>
<organism evidence="3 5">
    <name type="scientific">Chromobacterium vaccinii</name>
    <dbReference type="NCBI Taxonomy" id="1108595"/>
    <lineage>
        <taxon>Bacteria</taxon>
        <taxon>Pseudomonadati</taxon>
        <taxon>Pseudomonadota</taxon>
        <taxon>Betaproteobacteria</taxon>
        <taxon>Neisseriales</taxon>
        <taxon>Chromobacteriaceae</taxon>
        <taxon>Chromobacterium</taxon>
    </lineage>
</organism>
<feature type="domain" description="HTH merR-type" evidence="2">
    <location>
        <begin position="5"/>
        <end position="72"/>
    </location>
</feature>
<keyword evidence="1 4" id="KW-0238">DNA-binding</keyword>
<dbReference type="EMBL" id="JBDOJC010000001">
    <property type="protein sequence ID" value="MEO2219793.1"/>
    <property type="molecule type" value="Genomic_DNA"/>
</dbReference>
<dbReference type="Proteomes" id="UP000178776">
    <property type="component" value="Chromosome"/>
</dbReference>
<dbReference type="PANTHER" id="PTHR30204">
    <property type="entry name" value="REDOX-CYCLING DRUG-SENSING TRANSCRIPTIONAL ACTIVATOR SOXR"/>
    <property type="match status" value="1"/>
</dbReference>
<evidence type="ECO:0000259" key="2">
    <source>
        <dbReference type="PROSITE" id="PS50937"/>
    </source>
</evidence>
<evidence type="ECO:0000256" key="1">
    <source>
        <dbReference type="ARBA" id="ARBA00023125"/>
    </source>
</evidence>
<dbReference type="InterPro" id="IPR009061">
    <property type="entry name" value="DNA-bd_dom_put_sf"/>
</dbReference>
<dbReference type="GO" id="GO:0003677">
    <property type="term" value="F:DNA binding"/>
    <property type="evidence" value="ECO:0007669"/>
    <property type="project" value="UniProtKB-KW"/>
</dbReference>
<reference evidence="4 6" key="2">
    <citation type="submission" date="2024-05" db="EMBL/GenBank/DDBJ databases">
        <authorList>
            <person name="De Oliveira J.P."/>
            <person name="Noriler S.A."/>
            <person name="De Oliveira A.G."/>
            <person name="Sipoli D.S."/>
        </authorList>
    </citation>
    <scope>NUCLEOTIDE SEQUENCE [LARGE SCALE GENOMIC DNA]</scope>
    <source>
        <strain evidence="4 6">LABIM189</strain>
    </source>
</reference>
<evidence type="ECO:0000313" key="3">
    <source>
        <dbReference type="EMBL" id="AOZ48650.1"/>
    </source>
</evidence>
<dbReference type="SMART" id="SM00422">
    <property type="entry name" value="HTH_MERR"/>
    <property type="match status" value="1"/>
</dbReference>
<gene>
    <name evidence="4" type="ORF">ABGV49_22280</name>
    <name evidence="3" type="ORF">BKX93_00675</name>
</gene>
<dbReference type="Gene3D" id="1.10.1660.10">
    <property type="match status" value="1"/>
</dbReference>
<evidence type="ECO:0000313" key="4">
    <source>
        <dbReference type="EMBL" id="MEO2219793.1"/>
    </source>
</evidence>
<dbReference type="InterPro" id="IPR047057">
    <property type="entry name" value="MerR_fam"/>
</dbReference>
<dbReference type="EMBL" id="CP017707">
    <property type="protein sequence ID" value="AOZ48650.1"/>
    <property type="molecule type" value="Genomic_DNA"/>
</dbReference>